<dbReference type="CDD" id="cd05387">
    <property type="entry name" value="BY-kinase"/>
    <property type="match status" value="1"/>
</dbReference>
<gene>
    <name evidence="10" type="ORF">DX130_01575</name>
</gene>
<protein>
    <recommendedName>
        <fullName evidence="2">non-specific protein-tyrosine kinase</fullName>
        <ecNumber evidence="2">2.7.10.2</ecNumber>
    </recommendedName>
</protein>
<dbReference type="InterPro" id="IPR027417">
    <property type="entry name" value="P-loop_NTPase"/>
</dbReference>
<dbReference type="Proteomes" id="UP000261905">
    <property type="component" value="Unassembled WGS sequence"/>
</dbReference>
<evidence type="ECO:0000256" key="8">
    <source>
        <dbReference type="ARBA" id="ARBA00051245"/>
    </source>
</evidence>
<keyword evidence="7" id="KW-0829">Tyrosine-protein kinase</keyword>
<evidence type="ECO:0000256" key="1">
    <source>
        <dbReference type="ARBA" id="ARBA00007316"/>
    </source>
</evidence>
<evidence type="ECO:0000256" key="4">
    <source>
        <dbReference type="ARBA" id="ARBA00022741"/>
    </source>
</evidence>
<sequence>MRRLVRERAKIAKRVVNRSLIAYLNPSHKISEQYRTIRNNIQYAAEGAQVRTLLVTSPEEGDGKSTAAINLAVSMAQRGERVLLIDVNFRNPVLHKIFNTQISPGLSSVLSQQLAFDEAIQETEVEGMDLLTSGLSQGNSADMLDSHRMKELMEKAIQHYDRIVFDCPPVLSAPDTNALVNKCDGVVLLLNCGKTTHGKALEAKQSLSFAGANIIGAILNKKSVR</sequence>
<dbReference type="InterPro" id="IPR005702">
    <property type="entry name" value="Wzc-like_C"/>
</dbReference>
<keyword evidence="11" id="KW-1185">Reference proteome</keyword>
<evidence type="ECO:0000256" key="6">
    <source>
        <dbReference type="ARBA" id="ARBA00022840"/>
    </source>
</evidence>
<keyword evidence="4" id="KW-0547">Nucleotide-binding</keyword>
<name>A0A371PJ51_9BACL</name>
<evidence type="ECO:0000313" key="11">
    <source>
        <dbReference type="Proteomes" id="UP000261905"/>
    </source>
</evidence>
<dbReference type="SUPFAM" id="SSF52540">
    <property type="entry name" value="P-loop containing nucleoside triphosphate hydrolases"/>
    <property type="match status" value="1"/>
</dbReference>
<organism evidence="10 11">
    <name type="scientific">Paenibacillus paeoniae</name>
    <dbReference type="NCBI Taxonomy" id="2292705"/>
    <lineage>
        <taxon>Bacteria</taxon>
        <taxon>Bacillati</taxon>
        <taxon>Bacillota</taxon>
        <taxon>Bacilli</taxon>
        <taxon>Bacillales</taxon>
        <taxon>Paenibacillaceae</taxon>
        <taxon>Paenibacillus</taxon>
    </lineage>
</organism>
<dbReference type="PANTHER" id="PTHR32309:SF13">
    <property type="entry name" value="FERRIC ENTEROBACTIN TRANSPORT PROTEIN FEPE"/>
    <property type="match status" value="1"/>
</dbReference>
<dbReference type="GO" id="GO:0004715">
    <property type="term" value="F:non-membrane spanning protein tyrosine kinase activity"/>
    <property type="evidence" value="ECO:0007669"/>
    <property type="project" value="UniProtKB-EC"/>
</dbReference>
<dbReference type="NCBIfam" id="TIGR01007">
    <property type="entry name" value="eps_fam"/>
    <property type="match status" value="1"/>
</dbReference>
<proteinExistence type="inferred from homology"/>
<dbReference type="AlphaFoldDB" id="A0A371PJ51"/>
<dbReference type="GO" id="GO:0005886">
    <property type="term" value="C:plasma membrane"/>
    <property type="evidence" value="ECO:0007669"/>
    <property type="project" value="TreeGrafter"/>
</dbReference>
<dbReference type="InterPro" id="IPR025669">
    <property type="entry name" value="AAA_dom"/>
</dbReference>
<evidence type="ECO:0000256" key="5">
    <source>
        <dbReference type="ARBA" id="ARBA00022777"/>
    </source>
</evidence>
<keyword evidence="6" id="KW-0067">ATP-binding</keyword>
<evidence type="ECO:0000256" key="3">
    <source>
        <dbReference type="ARBA" id="ARBA00022679"/>
    </source>
</evidence>
<keyword evidence="5" id="KW-0418">Kinase</keyword>
<comment type="catalytic activity">
    <reaction evidence="8">
        <text>L-tyrosyl-[protein] + ATP = O-phospho-L-tyrosyl-[protein] + ADP + H(+)</text>
        <dbReference type="Rhea" id="RHEA:10596"/>
        <dbReference type="Rhea" id="RHEA-COMP:10136"/>
        <dbReference type="Rhea" id="RHEA-COMP:20101"/>
        <dbReference type="ChEBI" id="CHEBI:15378"/>
        <dbReference type="ChEBI" id="CHEBI:30616"/>
        <dbReference type="ChEBI" id="CHEBI:46858"/>
        <dbReference type="ChEBI" id="CHEBI:61978"/>
        <dbReference type="ChEBI" id="CHEBI:456216"/>
        <dbReference type="EC" id="2.7.10.2"/>
    </reaction>
</comment>
<evidence type="ECO:0000256" key="2">
    <source>
        <dbReference type="ARBA" id="ARBA00011903"/>
    </source>
</evidence>
<dbReference type="Gene3D" id="3.40.50.300">
    <property type="entry name" value="P-loop containing nucleotide triphosphate hydrolases"/>
    <property type="match status" value="1"/>
</dbReference>
<evidence type="ECO:0000313" key="10">
    <source>
        <dbReference type="EMBL" id="REK75797.1"/>
    </source>
</evidence>
<accession>A0A371PJ51</accession>
<evidence type="ECO:0000259" key="9">
    <source>
        <dbReference type="Pfam" id="PF13614"/>
    </source>
</evidence>
<evidence type="ECO:0000256" key="7">
    <source>
        <dbReference type="ARBA" id="ARBA00023137"/>
    </source>
</evidence>
<comment type="similarity">
    <text evidence="1">Belongs to the CpsD/CapB family.</text>
</comment>
<dbReference type="InterPro" id="IPR050445">
    <property type="entry name" value="Bact_polysacc_biosynth/exp"/>
</dbReference>
<reference evidence="10 11" key="1">
    <citation type="submission" date="2018-08" db="EMBL/GenBank/DDBJ databases">
        <title>Paenibacillus sp. M4BSY-1, whole genome shotgun sequence.</title>
        <authorList>
            <person name="Tuo L."/>
        </authorList>
    </citation>
    <scope>NUCLEOTIDE SEQUENCE [LARGE SCALE GENOMIC DNA]</scope>
    <source>
        <strain evidence="10 11">M4BSY-1</strain>
    </source>
</reference>
<feature type="domain" description="AAA" evidence="9">
    <location>
        <begin position="61"/>
        <end position="194"/>
    </location>
</feature>
<dbReference type="EC" id="2.7.10.2" evidence="2"/>
<dbReference type="OrthoDB" id="9794577at2"/>
<dbReference type="GO" id="GO:0005524">
    <property type="term" value="F:ATP binding"/>
    <property type="evidence" value="ECO:0007669"/>
    <property type="project" value="UniProtKB-KW"/>
</dbReference>
<dbReference type="Pfam" id="PF13614">
    <property type="entry name" value="AAA_31"/>
    <property type="match status" value="1"/>
</dbReference>
<dbReference type="PANTHER" id="PTHR32309">
    <property type="entry name" value="TYROSINE-PROTEIN KINASE"/>
    <property type="match status" value="1"/>
</dbReference>
<keyword evidence="3" id="KW-0808">Transferase</keyword>
<dbReference type="EMBL" id="QUBQ01000001">
    <property type="protein sequence ID" value="REK75797.1"/>
    <property type="molecule type" value="Genomic_DNA"/>
</dbReference>
<comment type="caution">
    <text evidence="10">The sequence shown here is derived from an EMBL/GenBank/DDBJ whole genome shotgun (WGS) entry which is preliminary data.</text>
</comment>